<evidence type="ECO:0000256" key="1">
    <source>
        <dbReference type="SAM" id="SignalP"/>
    </source>
</evidence>
<name>A0A3D8GV07_9BACI</name>
<keyword evidence="1" id="KW-0732">Signal</keyword>
<sequence>MKKLMIVVLVVLLLAPLSNSIVEAKEKGRDSSVKIVESITSQALVHDDTPKQNKLTYKIYLPKGYDSKREDGYPVIYLLHGSSGNENSWDGFWATLDNMIEEGIVEPVIAVVPSTGNSYWVDSEKFGHYEESMINDLIPHIDKKYNTKSERESRFISGFSMGGYGALRYSLVYPELFSGAILLSPAIQKGLPPITSGAVERGSFGTPFNPNRWEQLNYPAALESYVKQPFRVPFYIVTGDDDWNHLSEKEDLPLDAYKYNMEVQAVELYQELHRKNLFSKDFDKWEDVPSNPAELRIIDGGHGMDVWLQGFEEGLKYVFGKKEKDDFSPSYLAANYETPHKGTVHLRTFVSETLGKDHSQTEKTLSYNIYLPNGYHAAEVEKYPVIYLLHGSGGTASSWDRYWPILDKMIDDKVIGPVIAVAPITGNSYWVDSAKYGAVETSVVNDLIREIDTNFNTIASREGRGLAGYSMGGYGALRYSLIYPEKFAATTLLSPAIQDGEAPATSGAVERGSFGEPFDPEIWEKLNYPSALKIYSKQQYKVPMFIYAGDDDWNHLSEKEDLPPDANKYNMEVQAVSLYQYLHRSNIFNEGFEKWEDVPGSPAELRIVNGGHSSHVWGKGFEEGLQYMFQNGLSSVK</sequence>
<dbReference type="PANTHER" id="PTHR48098">
    <property type="entry name" value="ENTEROCHELIN ESTERASE-RELATED"/>
    <property type="match status" value="1"/>
</dbReference>
<protein>
    <recommendedName>
        <fullName evidence="4">Esterase</fullName>
    </recommendedName>
</protein>
<dbReference type="InterPro" id="IPR000801">
    <property type="entry name" value="Esterase-like"/>
</dbReference>
<feature type="chain" id="PRO_5017660813" description="Esterase" evidence="1">
    <location>
        <begin position="25"/>
        <end position="637"/>
    </location>
</feature>
<dbReference type="RefSeq" id="WP_115450181.1">
    <property type="nucleotide sequence ID" value="NZ_QNQT01000001.1"/>
</dbReference>
<keyword evidence="3" id="KW-1185">Reference proteome</keyword>
<dbReference type="Pfam" id="PF00756">
    <property type="entry name" value="Esterase"/>
    <property type="match status" value="2"/>
</dbReference>
<dbReference type="Gene3D" id="3.40.50.1820">
    <property type="entry name" value="alpha/beta hydrolase"/>
    <property type="match status" value="2"/>
</dbReference>
<evidence type="ECO:0000313" key="3">
    <source>
        <dbReference type="Proteomes" id="UP000257144"/>
    </source>
</evidence>
<proteinExistence type="predicted"/>
<evidence type="ECO:0000313" key="2">
    <source>
        <dbReference type="EMBL" id="RDU38257.1"/>
    </source>
</evidence>
<evidence type="ECO:0008006" key="4">
    <source>
        <dbReference type="Google" id="ProtNLM"/>
    </source>
</evidence>
<dbReference type="Proteomes" id="UP000257144">
    <property type="component" value="Unassembled WGS sequence"/>
</dbReference>
<dbReference type="InterPro" id="IPR050583">
    <property type="entry name" value="Mycobacterial_A85_antigen"/>
</dbReference>
<dbReference type="SUPFAM" id="SSF53474">
    <property type="entry name" value="alpha/beta-Hydrolases"/>
    <property type="match status" value="2"/>
</dbReference>
<accession>A0A3D8GV07</accession>
<dbReference type="EMBL" id="QNQT01000001">
    <property type="protein sequence ID" value="RDU38257.1"/>
    <property type="molecule type" value="Genomic_DNA"/>
</dbReference>
<dbReference type="PANTHER" id="PTHR48098:SF1">
    <property type="entry name" value="DIACYLGLYCEROL ACYLTRANSFERASE_MYCOLYLTRANSFERASE AG85A"/>
    <property type="match status" value="1"/>
</dbReference>
<dbReference type="InterPro" id="IPR029058">
    <property type="entry name" value="AB_hydrolase_fold"/>
</dbReference>
<comment type="caution">
    <text evidence="2">The sequence shown here is derived from an EMBL/GenBank/DDBJ whole genome shotgun (WGS) entry which is preliminary data.</text>
</comment>
<organism evidence="2 3">
    <name type="scientific">Neobacillus piezotolerans</name>
    <dbReference type="NCBI Taxonomy" id="2259171"/>
    <lineage>
        <taxon>Bacteria</taxon>
        <taxon>Bacillati</taxon>
        <taxon>Bacillota</taxon>
        <taxon>Bacilli</taxon>
        <taxon>Bacillales</taxon>
        <taxon>Bacillaceae</taxon>
        <taxon>Neobacillus</taxon>
    </lineage>
</organism>
<dbReference type="AlphaFoldDB" id="A0A3D8GV07"/>
<reference evidence="2 3" key="1">
    <citation type="submission" date="2018-07" db="EMBL/GenBank/DDBJ databases">
        <title>Bacillus sp. YLB-04 draft genome sequence.</title>
        <authorList>
            <person name="Yu L."/>
            <person name="Tang X."/>
        </authorList>
    </citation>
    <scope>NUCLEOTIDE SEQUENCE [LARGE SCALE GENOMIC DNA]</scope>
    <source>
        <strain evidence="2 3">YLB-04</strain>
    </source>
</reference>
<dbReference type="OrthoDB" id="9803578at2"/>
<gene>
    <name evidence="2" type="ORF">DRW41_01415</name>
</gene>
<feature type="signal peptide" evidence="1">
    <location>
        <begin position="1"/>
        <end position="24"/>
    </location>
</feature>